<dbReference type="AlphaFoldDB" id="A0A409VHJ2"/>
<proteinExistence type="predicted"/>
<accession>A0A409VHJ2</accession>
<gene>
    <name evidence="2" type="ORF">CVT26_000344</name>
</gene>
<sequence>MSYPAPQPADPLSQAQPTNDPPSSSEPVRHTEPSSDSTDPISKPSSNNQPNTVDSVNIQSLCNAAVESYRAACFTKTMAILKLLQIIASAGPTAPGDAVYKAFEPYVKILDNFNAFCNAAGEQGGTLANELQDYVQLIRRLFTSIPAEHLLR</sequence>
<feature type="compositionally biased region" description="Polar residues" evidence="1">
    <location>
        <begin position="13"/>
        <end position="26"/>
    </location>
</feature>
<dbReference type="EMBL" id="NHYE01005647">
    <property type="protein sequence ID" value="PPQ65727.1"/>
    <property type="molecule type" value="Genomic_DNA"/>
</dbReference>
<keyword evidence="3" id="KW-1185">Reference proteome</keyword>
<dbReference type="Proteomes" id="UP000284706">
    <property type="component" value="Unassembled WGS sequence"/>
</dbReference>
<protein>
    <submittedName>
        <fullName evidence="2">Uncharacterized protein</fullName>
    </submittedName>
</protein>
<organism evidence="2 3">
    <name type="scientific">Gymnopilus dilepis</name>
    <dbReference type="NCBI Taxonomy" id="231916"/>
    <lineage>
        <taxon>Eukaryota</taxon>
        <taxon>Fungi</taxon>
        <taxon>Dikarya</taxon>
        <taxon>Basidiomycota</taxon>
        <taxon>Agaricomycotina</taxon>
        <taxon>Agaricomycetes</taxon>
        <taxon>Agaricomycetidae</taxon>
        <taxon>Agaricales</taxon>
        <taxon>Agaricineae</taxon>
        <taxon>Hymenogastraceae</taxon>
        <taxon>Gymnopilus</taxon>
    </lineage>
</organism>
<comment type="caution">
    <text evidence="2">The sequence shown here is derived from an EMBL/GenBank/DDBJ whole genome shotgun (WGS) entry which is preliminary data.</text>
</comment>
<dbReference type="InParanoid" id="A0A409VHJ2"/>
<feature type="compositionally biased region" description="Polar residues" evidence="1">
    <location>
        <begin position="34"/>
        <end position="54"/>
    </location>
</feature>
<name>A0A409VHJ2_9AGAR</name>
<evidence type="ECO:0000313" key="2">
    <source>
        <dbReference type="EMBL" id="PPQ65727.1"/>
    </source>
</evidence>
<dbReference type="OrthoDB" id="3126606at2759"/>
<evidence type="ECO:0000313" key="3">
    <source>
        <dbReference type="Proteomes" id="UP000284706"/>
    </source>
</evidence>
<reference evidence="2 3" key="1">
    <citation type="journal article" date="2018" name="Evol. Lett.">
        <title>Horizontal gene cluster transfer increased hallucinogenic mushroom diversity.</title>
        <authorList>
            <person name="Reynolds H.T."/>
            <person name="Vijayakumar V."/>
            <person name="Gluck-Thaler E."/>
            <person name="Korotkin H.B."/>
            <person name="Matheny P.B."/>
            <person name="Slot J.C."/>
        </authorList>
    </citation>
    <scope>NUCLEOTIDE SEQUENCE [LARGE SCALE GENOMIC DNA]</scope>
    <source>
        <strain evidence="2 3">SRW20</strain>
    </source>
</reference>
<evidence type="ECO:0000256" key="1">
    <source>
        <dbReference type="SAM" id="MobiDB-lite"/>
    </source>
</evidence>
<feature type="region of interest" description="Disordered" evidence="1">
    <location>
        <begin position="1"/>
        <end position="54"/>
    </location>
</feature>